<dbReference type="EMBL" id="KQ980586">
    <property type="protein sequence ID" value="KYN15244.1"/>
    <property type="molecule type" value="Genomic_DNA"/>
</dbReference>
<organism evidence="1 2">
    <name type="scientific">Trachymyrmex cornetzi</name>
    <dbReference type="NCBI Taxonomy" id="471704"/>
    <lineage>
        <taxon>Eukaryota</taxon>
        <taxon>Metazoa</taxon>
        <taxon>Ecdysozoa</taxon>
        <taxon>Arthropoda</taxon>
        <taxon>Hexapoda</taxon>
        <taxon>Insecta</taxon>
        <taxon>Pterygota</taxon>
        <taxon>Neoptera</taxon>
        <taxon>Endopterygota</taxon>
        <taxon>Hymenoptera</taxon>
        <taxon>Apocrita</taxon>
        <taxon>Aculeata</taxon>
        <taxon>Formicoidea</taxon>
        <taxon>Formicidae</taxon>
        <taxon>Myrmicinae</taxon>
        <taxon>Trachymyrmex</taxon>
    </lineage>
</organism>
<sequence>MVTEFFVIFLFSCSRIKQVPFFSTQYRDEIVVGKKYDCARMIEHVSRETTTQQRAQRIAIRGRQQHYRCWEQAI</sequence>
<name>A0A151J142_9HYME</name>
<dbReference type="AlphaFoldDB" id="A0A151J142"/>
<protein>
    <submittedName>
        <fullName evidence="1">Uncharacterized protein</fullName>
    </submittedName>
</protein>
<dbReference type="Proteomes" id="UP000078492">
    <property type="component" value="Unassembled WGS sequence"/>
</dbReference>
<evidence type="ECO:0000313" key="2">
    <source>
        <dbReference type="Proteomes" id="UP000078492"/>
    </source>
</evidence>
<evidence type="ECO:0000313" key="1">
    <source>
        <dbReference type="EMBL" id="KYN15244.1"/>
    </source>
</evidence>
<gene>
    <name evidence="1" type="ORF">ALC57_12543</name>
</gene>
<accession>A0A151J142</accession>
<proteinExistence type="predicted"/>
<keyword evidence="2" id="KW-1185">Reference proteome</keyword>
<reference evidence="1 2" key="1">
    <citation type="submission" date="2015-09" db="EMBL/GenBank/DDBJ databases">
        <title>Trachymyrmex cornetzi WGS genome.</title>
        <authorList>
            <person name="Nygaard S."/>
            <person name="Hu H."/>
            <person name="Boomsma J."/>
            <person name="Zhang G."/>
        </authorList>
    </citation>
    <scope>NUCLEOTIDE SEQUENCE [LARGE SCALE GENOMIC DNA]</scope>
    <source>
        <strain evidence="1">Tcor2-1</strain>
        <tissue evidence="1">Whole body</tissue>
    </source>
</reference>